<keyword evidence="1" id="KW-0040">ANK repeat</keyword>
<evidence type="ECO:0000259" key="3">
    <source>
        <dbReference type="Pfam" id="PF12972"/>
    </source>
</evidence>
<dbReference type="Pfam" id="PF12796">
    <property type="entry name" value="Ank_2"/>
    <property type="match status" value="2"/>
</dbReference>
<dbReference type="SMART" id="SM00248">
    <property type="entry name" value="ANK"/>
    <property type="match status" value="9"/>
</dbReference>
<dbReference type="Gene3D" id="3.20.20.80">
    <property type="entry name" value="Glycosidases"/>
    <property type="match status" value="1"/>
</dbReference>
<dbReference type="Proteomes" id="UP000033540">
    <property type="component" value="Unassembled WGS sequence"/>
</dbReference>
<evidence type="ECO:0000313" key="5">
    <source>
        <dbReference type="Proteomes" id="UP000033540"/>
    </source>
</evidence>
<evidence type="ECO:0000313" key="4">
    <source>
        <dbReference type="EMBL" id="KJK67554.1"/>
    </source>
</evidence>
<reference evidence="4 5" key="1">
    <citation type="submission" date="2015-02" db="EMBL/GenBank/DDBJ databases">
        <title>Draft genome sequence of Aspergillus parasiticus SU-1.</title>
        <authorList>
            <person name="Yu J."/>
            <person name="Fedorova N."/>
            <person name="Yin Y."/>
            <person name="Losada L."/>
            <person name="Zafar N."/>
            <person name="Taujale R."/>
            <person name="Ehrlich K.C."/>
            <person name="Bhatnagar D."/>
            <person name="Cleveland T.E."/>
            <person name="Bennett J.W."/>
            <person name="Nierman W.C."/>
        </authorList>
    </citation>
    <scope>NUCLEOTIDE SEQUENCE [LARGE SCALE GENOMIC DNA]</scope>
    <source>
        <strain evidence="5">ATCC 56775 / NRRL 5862 / SRRC 143 / SU-1</strain>
    </source>
</reference>
<gene>
    <name evidence="4" type="ORF">P875_00117055</name>
</gene>
<dbReference type="SUPFAM" id="SSF51445">
    <property type="entry name" value="(Trans)glycosidases"/>
    <property type="match status" value="1"/>
</dbReference>
<comment type="caution">
    <text evidence="4">The sequence shown here is derived from an EMBL/GenBank/DDBJ whole genome shotgun (WGS) entry which is preliminary data.</text>
</comment>
<feature type="repeat" description="ANK" evidence="1">
    <location>
        <begin position="822"/>
        <end position="855"/>
    </location>
</feature>
<dbReference type="InterPro" id="IPR036770">
    <property type="entry name" value="Ankyrin_rpt-contain_sf"/>
</dbReference>
<dbReference type="InterPro" id="IPR024732">
    <property type="entry name" value="NAGLU_C"/>
</dbReference>
<dbReference type="PROSITE" id="PS50088">
    <property type="entry name" value="ANK_REPEAT"/>
    <property type="match status" value="1"/>
</dbReference>
<dbReference type="InterPro" id="IPR017853">
    <property type="entry name" value="GH"/>
</dbReference>
<dbReference type="PROSITE" id="PS50297">
    <property type="entry name" value="ANK_REP_REGION"/>
    <property type="match status" value="1"/>
</dbReference>
<protein>
    <submittedName>
        <fullName evidence="4">Alpha-N-acetylglucosaminidase NAGLU tim-barrel domain protein</fullName>
    </submittedName>
</protein>
<evidence type="ECO:0000256" key="1">
    <source>
        <dbReference type="PROSITE-ProRule" id="PRU00023"/>
    </source>
</evidence>
<proteinExistence type="predicted"/>
<dbReference type="PANTHER" id="PTHR12872:SF1">
    <property type="entry name" value="ALPHA-N-ACETYLGLUCOSAMINIDASE"/>
    <property type="match status" value="1"/>
</dbReference>
<name>A0A0F0IIC6_ASPPU</name>
<dbReference type="Pfam" id="PF05089">
    <property type="entry name" value="NAGLU"/>
    <property type="match status" value="1"/>
</dbReference>
<accession>A0A0F0IIC6</accession>
<dbReference type="Gene3D" id="1.25.40.20">
    <property type="entry name" value="Ankyrin repeat-containing domain"/>
    <property type="match status" value="2"/>
</dbReference>
<dbReference type="InterPro" id="IPR007781">
    <property type="entry name" value="NAGLU"/>
</dbReference>
<sequence length="1106" mass="125563">MHHAVTFSYTTAFWTWEDWELELDWAALRGVNLILAWVGYEKVLLDSLREIGMTDEEILPFFSGPAFQAWNRLGNIQGSWGGHSVSIAWIEAQFELQKKIVSRIVELGMKPVLPAFPGFVPPAIKRVRPHATVVNGSQWSGFQKKFTEVSFLSPLDRTFAELQKSVISRQMRAFGNITHVYTLDQFNEINPASGELGYLRNLSLHTWQSLKAVNPAAVWMMQGWLFYDKKDFWDSNRISAYLSGVERNDDMLILDLYSESKPQWQRTKSYFGKPWIWCQLHDFGGNMGMYGQIMNITSDPIEALNKSDSLVGFGLTMEGQEGNEIVYDLLLDQAWSAKPIDTRAYFRSWVRSRYSGNFSVPNELYTAWDLLRETVYNNTNLTTYSVTKSILEISPDIAGLVGRVGHYPTPTSINYDPRILNEVWSLFMNATRKEPSLWHNPAYEYDMVDITRQLMGNAFVNIYSDLISSWKSKTENRTAKVTSQSERLLDLLSAIDKVLSCNKNFSLTTWISSARDWGNTTESKDFFEYNARNQITLWGPTGEISDYASKAWAGLISSYYKPRWSIFGDYLGEKNQTSYNETELKAQLHRFEMSWQGQSREPGISWANSSCRGLEVVLRNVSQSWPSIFADHVPDGGNLLEKDSESYHEEHSKLLDTADPRSHSCPTLQGFFVLCYRFEEIQHSLFKSILNWLPLSLKVYFHHFVMTRRVALPLEIVLLVVEKLDLPTLCSLLKALPDFVPLLSTVHFSIRDESGNCILHILAAEGEHELLWQVLRCKAALPDAKNKDMDTTLSLAVSRGNLLAIEALLNRLDVDTNFTNDLGRTLLHLAALNDHVSVIEMLINWTGVDINGQDDRGQTAVSLAAEHGQERAVAFLVMKADTNVRDVWQQLPLHLASRRGHPNIVRILLEQKHVEINMLDDRRMTPLCCAAYNGNPFTIELLIAQDDVDIYLGTYDNRSPLSLAVESGNCTTVKLLLNRMRQQNPTVTGEVDHQFSVELNRRDIWGRTPLFTATEQGHEDMVGLLVSLPEVDVNASTIRYGQGTALASAAKNGRENIVQLLLSRPDIDIGALDIHRRTPLDLATLEGHKSIALKLQRFPLDPDSEV</sequence>
<dbReference type="STRING" id="1403190.A0A0F0IIC6"/>
<dbReference type="InterPro" id="IPR002110">
    <property type="entry name" value="Ankyrin_rpt"/>
</dbReference>
<organism evidence="4 5">
    <name type="scientific">Aspergillus parasiticus (strain ATCC 56775 / NRRL 5862 / SRRC 143 / SU-1)</name>
    <dbReference type="NCBI Taxonomy" id="1403190"/>
    <lineage>
        <taxon>Eukaryota</taxon>
        <taxon>Fungi</taxon>
        <taxon>Dikarya</taxon>
        <taxon>Ascomycota</taxon>
        <taxon>Pezizomycotina</taxon>
        <taxon>Eurotiomycetes</taxon>
        <taxon>Eurotiomycetidae</taxon>
        <taxon>Eurotiales</taxon>
        <taxon>Aspergillaceae</taxon>
        <taxon>Aspergillus</taxon>
        <taxon>Aspergillus subgen. Circumdati</taxon>
    </lineage>
</organism>
<dbReference type="AlphaFoldDB" id="A0A0F0IIC6"/>
<dbReference type="EMBL" id="JZEE01000188">
    <property type="protein sequence ID" value="KJK67554.1"/>
    <property type="molecule type" value="Genomic_DNA"/>
</dbReference>
<evidence type="ECO:0000259" key="2">
    <source>
        <dbReference type="Pfam" id="PF05089"/>
    </source>
</evidence>
<dbReference type="PANTHER" id="PTHR12872">
    <property type="entry name" value="ALPHA-N-ACETYLGLUCOSAMINIDASE"/>
    <property type="match status" value="1"/>
</dbReference>
<dbReference type="SUPFAM" id="SSF48403">
    <property type="entry name" value="Ankyrin repeat"/>
    <property type="match status" value="2"/>
</dbReference>
<dbReference type="OrthoDB" id="64736at2759"/>
<dbReference type="Pfam" id="PF12972">
    <property type="entry name" value="NAGLU_C"/>
    <property type="match status" value="1"/>
</dbReference>
<feature type="domain" description="Alpha-N-acetylglucosaminidase tim-barrel" evidence="2">
    <location>
        <begin position="4"/>
        <end position="336"/>
    </location>
</feature>
<feature type="domain" description="Alpha-N-acetylglucosaminidase C-terminal" evidence="3">
    <location>
        <begin position="345"/>
        <end position="600"/>
    </location>
</feature>
<dbReference type="Gene3D" id="1.20.120.670">
    <property type="entry name" value="N-acetyl-b-d-glucoasminidase"/>
    <property type="match status" value="1"/>
</dbReference>
<dbReference type="InterPro" id="IPR024733">
    <property type="entry name" value="NAGLU_tim-barrel"/>
</dbReference>